<feature type="domain" description="GST C-terminal" evidence="3">
    <location>
        <begin position="90"/>
        <end position="210"/>
    </location>
</feature>
<evidence type="ECO:0000256" key="1">
    <source>
        <dbReference type="ARBA" id="ARBA00010007"/>
    </source>
</evidence>
<dbReference type="GO" id="GO:0016034">
    <property type="term" value="F:maleylacetoacetate isomerase activity"/>
    <property type="evidence" value="ECO:0007669"/>
    <property type="project" value="TreeGrafter"/>
</dbReference>
<feature type="domain" description="GST N-terminal" evidence="2">
    <location>
        <begin position="4"/>
        <end position="85"/>
    </location>
</feature>
<name>A0A9W7Y3Y6_9FUNG</name>
<reference evidence="4" key="1">
    <citation type="submission" date="2022-07" db="EMBL/GenBank/DDBJ databases">
        <title>Phylogenomic reconstructions and comparative analyses of Kickxellomycotina fungi.</title>
        <authorList>
            <person name="Reynolds N.K."/>
            <person name="Stajich J.E."/>
            <person name="Barry K."/>
            <person name="Grigoriev I.V."/>
            <person name="Crous P."/>
            <person name="Smith M.E."/>
        </authorList>
    </citation>
    <scope>NUCLEOTIDE SEQUENCE</scope>
    <source>
        <strain evidence="4">NBRC 32514</strain>
    </source>
</reference>
<dbReference type="InterPro" id="IPR040079">
    <property type="entry name" value="Glutathione_S-Trfase"/>
</dbReference>
<dbReference type="InterPro" id="IPR034330">
    <property type="entry name" value="GST_Zeta_C"/>
</dbReference>
<sequence>MSQSRPILYTYFRSSCSARVRIALSYKNIEYESRAVNLQKGEHTSDDYTELNPGKLLPYLVIDGNGLSQSIAILEYLEEVYPDKPLLPKDPGQRAQVRTIVNAISCDIQPLQNMRVLLALPEEQRAGYARKIISAGLAVVERMLEKTAGDFCVGNHVTMADCCLIPQLYNARRFDVDLSAMPHIRAIEERANALEAFRCAHWSRQPDCPVDLLSSANM</sequence>
<dbReference type="CDD" id="cd03191">
    <property type="entry name" value="GST_C_Zeta"/>
    <property type="match status" value="1"/>
</dbReference>
<dbReference type="PANTHER" id="PTHR42673">
    <property type="entry name" value="MALEYLACETOACETATE ISOMERASE"/>
    <property type="match status" value="1"/>
</dbReference>
<dbReference type="InterPro" id="IPR034333">
    <property type="entry name" value="GST_Zeta_N"/>
</dbReference>
<dbReference type="NCBIfam" id="TIGR01262">
    <property type="entry name" value="maiA"/>
    <property type="match status" value="1"/>
</dbReference>
<evidence type="ECO:0000259" key="3">
    <source>
        <dbReference type="PROSITE" id="PS50405"/>
    </source>
</evidence>
<dbReference type="Pfam" id="PF02798">
    <property type="entry name" value="GST_N"/>
    <property type="match status" value="1"/>
</dbReference>
<proteinExistence type="inferred from homology"/>
<dbReference type="SUPFAM" id="SSF52833">
    <property type="entry name" value="Thioredoxin-like"/>
    <property type="match status" value="1"/>
</dbReference>
<gene>
    <name evidence="4" type="ORF">LPJ53_002232</name>
</gene>
<dbReference type="PROSITE" id="PS50405">
    <property type="entry name" value="GST_CTER"/>
    <property type="match status" value="1"/>
</dbReference>
<dbReference type="Gene3D" id="3.40.30.10">
    <property type="entry name" value="Glutaredoxin"/>
    <property type="match status" value="1"/>
</dbReference>
<dbReference type="GO" id="GO:0006749">
    <property type="term" value="P:glutathione metabolic process"/>
    <property type="evidence" value="ECO:0007669"/>
    <property type="project" value="TreeGrafter"/>
</dbReference>
<dbReference type="EMBL" id="JANBOJ010000067">
    <property type="protein sequence ID" value="KAJ1723422.1"/>
    <property type="molecule type" value="Genomic_DNA"/>
</dbReference>
<dbReference type="FunFam" id="1.20.1050.10:FF:000010">
    <property type="entry name" value="Maleylacetoacetate isomerase isoform 1"/>
    <property type="match status" value="1"/>
</dbReference>
<dbReference type="Pfam" id="PF13410">
    <property type="entry name" value="GST_C_2"/>
    <property type="match status" value="1"/>
</dbReference>
<dbReference type="SFLD" id="SFLDS00019">
    <property type="entry name" value="Glutathione_Transferase_(cytos"/>
    <property type="match status" value="1"/>
</dbReference>
<dbReference type="OrthoDB" id="202840at2759"/>
<comment type="caution">
    <text evidence="4">The sequence shown here is derived from an EMBL/GenBank/DDBJ whole genome shotgun (WGS) entry which is preliminary data.</text>
</comment>
<dbReference type="Gene3D" id="1.20.1050.10">
    <property type="match status" value="1"/>
</dbReference>
<dbReference type="InterPro" id="IPR036282">
    <property type="entry name" value="Glutathione-S-Trfase_C_sf"/>
</dbReference>
<accession>A0A9W7Y3Y6</accession>
<dbReference type="SUPFAM" id="SSF47616">
    <property type="entry name" value="GST C-terminal domain-like"/>
    <property type="match status" value="1"/>
</dbReference>
<dbReference type="InterPro" id="IPR005955">
    <property type="entry name" value="GST_Zeta"/>
</dbReference>
<protein>
    <recommendedName>
        <fullName evidence="6">Maleylacetoacetate isomerase</fullName>
    </recommendedName>
</protein>
<evidence type="ECO:0000313" key="4">
    <source>
        <dbReference type="EMBL" id="KAJ1723422.1"/>
    </source>
</evidence>
<dbReference type="GO" id="GO:0004364">
    <property type="term" value="F:glutathione transferase activity"/>
    <property type="evidence" value="ECO:0007669"/>
    <property type="project" value="TreeGrafter"/>
</dbReference>
<dbReference type="AlphaFoldDB" id="A0A9W7Y3Y6"/>
<dbReference type="CDD" id="cd03042">
    <property type="entry name" value="GST_N_Zeta"/>
    <property type="match status" value="1"/>
</dbReference>
<keyword evidence="5" id="KW-1185">Reference proteome</keyword>
<dbReference type="InterPro" id="IPR004045">
    <property type="entry name" value="Glutathione_S-Trfase_N"/>
</dbReference>
<organism evidence="4 5">
    <name type="scientific">Coemansia erecta</name>
    <dbReference type="NCBI Taxonomy" id="147472"/>
    <lineage>
        <taxon>Eukaryota</taxon>
        <taxon>Fungi</taxon>
        <taxon>Fungi incertae sedis</taxon>
        <taxon>Zoopagomycota</taxon>
        <taxon>Kickxellomycotina</taxon>
        <taxon>Kickxellomycetes</taxon>
        <taxon>Kickxellales</taxon>
        <taxon>Kickxellaceae</taxon>
        <taxon>Coemansia</taxon>
    </lineage>
</organism>
<dbReference type="InterPro" id="IPR036249">
    <property type="entry name" value="Thioredoxin-like_sf"/>
</dbReference>
<evidence type="ECO:0000259" key="2">
    <source>
        <dbReference type="PROSITE" id="PS50404"/>
    </source>
</evidence>
<dbReference type="SFLD" id="SFLDG00358">
    <property type="entry name" value="Main_(cytGST)"/>
    <property type="match status" value="1"/>
</dbReference>
<dbReference type="GO" id="GO:0006559">
    <property type="term" value="P:L-phenylalanine catabolic process"/>
    <property type="evidence" value="ECO:0007669"/>
    <property type="project" value="TreeGrafter"/>
</dbReference>
<dbReference type="PROSITE" id="PS50404">
    <property type="entry name" value="GST_NTER"/>
    <property type="match status" value="1"/>
</dbReference>
<evidence type="ECO:0008006" key="6">
    <source>
        <dbReference type="Google" id="ProtNLM"/>
    </source>
</evidence>
<dbReference type="GO" id="GO:0005739">
    <property type="term" value="C:mitochondrion"/>
    <property type="evidence" value="ECO:0007669"/>
    <property type="project" value="TreeGrafter"/>
</dbReference>
<evidence type="ECO:0000313" key="5">
    <source>
        <dbReference type="Proteomes" id="UP001149813"/>
    </source>
</evidence>
<dbReference type="PANTHER" id="PTHR42673:SF4">
    <property type="entry name" value="MALEYLACETOACETATE ISOMERASE"/>
    <property type="match status" value="1"/>
</dbReference>
<dbReference type="InterPro" id="IPR010987">
    <property type="entry name" value="Glutathione-S-Trfase_C-like"/>
</dbReference>
<comment type="similarity">
    <text evidence="1">Belongs to the GST superfamily. Zeta family.</text>
</comment>
<dbReference type="Proteomes" id="UP001149813">
    <property type="component" value="Unassembled WGS sequence"/>
</dbReference>